<keyword evidence="2" id="KW-0378">Hydrolase</keyword>
<dbReference type="CDD" id="cd09076">
    <property type="entry name" value="L1-EN"/>
    <property type="match status" value="1"/>
</dbReference>
<keyword evidence="2" id="KW-0269">Exonuclease</keyword>
<reference evidence="2 3" key="1">
    <citation type="submission" date="2019-08" db="EMBL/GenBank/DDBJ databases">
        <authorList>
            <person name="Alioto T."/>
            <person name="Alioto T."/>
            <person name="Gomez Garrido J."/>
        </authorList>
    </citation>
    <scope>NUCLEOTIDE SEQUENCE [LARGE SCALE GENOMIC DNA]</scope>
</reference>
<dbReference type="GO" id="GO:0006281">
    <property type="term" value="P:DNA repair"/>
    <property type="evidence" value="ECO:0007669"/>
    <property type="project" value="InterPro"/>
</dbReference>
<dbReference type="GO" id="GO:0008311">
    <property type="term" value="F:double-stranded DNA 3'-5' DNA exonuclease activity"/>
    <property type="evidence" value="ECO:0007669"/>
    <property type="project" value="InterPro"/>
</dbReference>
<feature type="domain" description="Endonuclease/exonuclease/phosphatase" evidence="1">
    <location>
        <begin position="39"/>
        <end position="272"/>
    </location>
</feature>
<evidence type="ECO:0000313" key="3">
    <source>
        <dbReference type="Proteomes" id="UP000325440"/>
    </source>
</evidence>
<dbReference type="PANTHER" id="PTHR43250">
    <property type="entry name" value="EXODEOXYRIBONUCLEASE III"/>
    <property type="match status" value="1"/>
</dbReference>
<dbReference type="AlphaFoldDB" id="A0A5E4MBX4"/>
<dbReference type="Gene3D" id="3.60.10.10">
    <property type="entry name" value="Endonuclease/exonuclease/phosphatase"/>
    <property type="match status" value="1"/>
</dbReference>
<accession>A0A5E4MBX4</accession>
<proteinExistence type="predicted"/>
<dbReference type="SUPFAM" id="SSF56219">
    <property type="entry name" value="DNase I-like"/>
    <property type="match status" value="1"/>
</dbReference>
<dbReference type="InterPro" id="IPR037493">
    <property type="entry name" value="ExoIII-like"/>
</dbReference>
<sequence>MTLSGCGSLVLQDTTINLPRICGALENKTGKRKPGLSFGTWNVRTLFKPGAAQCLVKEIRRYNLGVVALQEIRWNDKGTLDLQDRTIFYGECNDRRQFGTGFAIHKSIVPLVTEFKSTNPRISTLKIKGKFFDITFLNGHAPTEEKTQEEKNEFYNNLEHTLNEIPRNRIRIVLGDFNTKLGKKNIFRSSIGIHSLHDVTSENGLRLIDVANDGGLIVKTTMFPRKDIYKGTWKAPNGRYVSQIEHVLINTRFKNCVHDVKTVRGADCDSDHYLVKGKLKVKLKKLIHSRGT</sequence>
<dbReference type="InterPro" id="IPR005135">
    <property type="entry name" value="Endo/exonuclease/phosphatase"/>
</dbReference>
<dbReference type="Pfam" id="PF03372">
    <property type="entry name" value="Exo_endo_phos"/>
    <property type="match status" value="1"/>
</dbReference>
<keyword evidence="2" id="KW-0540">Nuclease</keyword>
<dbReference type="Proteomes" id="UP000325440">
    <property type="component" value="Unassembled WGS sequence"/>
</dbReference>
<gene>
    <name evidence="2" type="ORF">CINCED_3A005864</name>
</gene>
<evidence type="ECO:0000313" key="2">
    <source>
        <dbReference type="EMBL" id="VVC29758.1"/>
    </source>
</evidence>
<evidence type="ECO:0000259" key="1">
    <source>
        <dbReference type="Pfam" id="PF03372"/>
    </source>
</evidence>
<dbReference type="InterPro" id="IPR036691">
    <property type="entry name" value="Endo/exonu/phosph_ase_sf"/>
</dbReference>
<protein>
    <submittedName>
        <fullName evidence="2">Endonuclease/exonuclease/phosphatase</fullName>
    </submittedName>
</protein>
<dbReference type="OrthoDB" id="6628203at2759"/>
<dbReference type="PANTHER" id="PTHR43250:SF2">
    <property type="entry name" value="EXODEOXYRIBONUCLEASE III"/>
    <property type="match status" value="1"/>
</dbReference>
<dbReference type="EMBL" id="CABPRJ010000498">
    <property type="protein sequence ID" value="VVC29758.1"/>
    <property type="molecule type" value="Genomic_DNA"/>
</dbReference>
<name>A0A5E4MBX4_9HEMI</name>
<keyword evidence="3" id="KW-1185">Reference proteome</keyword>
<dbReference type="GO" id="GO:0004519">
    <property type="term" value="F:endonuclease activity"/>
    <property type="evidence" value="ECO:0007669"/>
    <property type="project" value="UniProtKB-KW"/>
</dbReference>
<organism evidence="2 3">
    <name type="scientific">Cinara cedri</name>
    <dbReference type="NCBI Taxonomy" id="506608"/>
    <lineage>
        <taxon>Eukaryota</taxon>
        <taxon>Metazoa</taxon>
        <taxon>Ecdysozoa</taxon>
        <taxon>Arthropoda</taxon>
        <taxon>Hexapoda</taxon>
        <taxon>Insecta</taxon>
        <taxon>Pterygota</taxon>
        <taxon>Neoptera</taxon>
        <taxon>Paraneoptera</taxon>
        <taxon>Hemiptera</taxon>
        <taxon>Sternorrhyncha</taxon>
        <taxon>Aphidomorpha</taxon>
        <taxon>Aphidoidea</taxon>
        <taxon>Aphididae</taxon>
        <taxon>Lachninae</taxon>
        <taxon>Cinara</taxon>
    </lineage>
</organism>
<keyword evidence="2" id="KW-0255">Endonuclease</keyword>